<dbReference type="InterPro" id="IPR029033">
    <property type="entry name" value="His_PPase_superfam"/>
</dbReference>
<dbReference type="Gene3D" id="3.40.50.1240">
    <property type="entry name" value="Phosphoglycerate mutase-like"/>
    <property type="match status" value="1"/>
</dbReference>
<feature type="active site" description="Proton donor/acceptor" evidence="1">
    <location>
        <position position="90"/>
    </location>
</feature>
<dbReference type="RefSeq" id="WP_045592944.1">
    <property type="nucleotide sequence ID" value="NZ_JYGM01000008.1"/>
</dbReference>
<evidence type="ECO:0000256" key="1">
    <source>
        <dbReference type="PIRSR" id="PIRSR613078-1"/>
    </source>
</evidence>
<reference evidence="3 4" key="1">
    <citation type="submission" date="2015-02" db="EMBL/GenBank/DDBJ databases">
        <title>Evolution of amylase-binding proteins of oral streptococcal species.</title>
        <authorList>
            <person name="Haase E.M."/>
        </authorList>
    </citation>
    <scope>NUCLEOTIDE SEQUENCE [LARGE SCALE GENOMIC DNA]</scope>
    <source>
        <strain evidence="3 4">COL85/1862</strain>
    </source>
</reference>
<dbReference type="EMBL" id="JYGM01000008">
    <property type="protein sequence ID" value="KJQ62889.1"/>
    <property type="molecule type" value="Genomic_DNA"/>
</dbReference>
<dbReference type="PATRIC" id="fig|28037.209.peg.1386"/>
<evidence type="ECO:0000256" key="2">
    <source>
        <dbReference type="PIRSR" id="PIRSR613078-2"/>
    </source>
</evidence>
<dbReference type="PANTHER" id="PTHR48100">
    <property type="entry name" value="BROAD-SPECIFICITY PHOSPHATASE YOR283W-RELATED"/>
    <property type="match status" value="1"/>
</dbReference>
<dbReference type="GO" id="GO:0005737">
    <property type="term" value="C:cytoplasm"/>
    <property type="evidence" value="ECO:0007669"/>
    <property type="project" value="TreeGrafter"/>
</dbReference>
<accession>A0A0F2CY73</accession>
<feature type="binding site" evidence="2">
    <location>
        <begin position="10"/>
        <end position="17"/>
    </location>
    <ligand>
        <name>substrate</name>
    </ligand>
</feature>
<dbReference type="AlphaFoldDB" id="A0A0F2CY73"/>
<proteinExistence type="predicted"/>
<dbReference type="PANTHER" id="PTHR48100:SF9">
    <property type="entry name" value="PHOSPHOGLYCERATE MUTASE 2 PARALOG"/>
    <property type="match status" value="1"/>
</dbReference>
<protein>
    <submittedName>
        <fullName evidence="3">Phosphoglycerate mutase</fullName>
    </submittedName>
</protein>
<evidence type="ECO:0000313" key="4">
    <source>
        <dbReference type="Proteomes" id="UP000033657"/>
    </source>
</evidence>
<dbReference type="SUPFAM" id="SSF53254">
    <property type="entry name" value="Phosphoglycerate mutase-like"/>
    <property type="match status" value="1"/>
</dbReference>
<sequence>MSKVRLYLVRHGKTMFNTIGRAQGWSDTPLTAEGELGIHELGIGLRESGLQFDRAYSSDSGRTIQTMGIILEELGLQGKIPYRMDKRIREWCFGSFDGAYDGDLFMGLIPRIFNVDHVHQLSYAELAEGLVEVDTAGWAEGWEKLSSRIKEGFEAIAKEMEEQGGENALVVSHGMTIGTIVYLINGMHPHGLDNGSVTILEYEDGQFSVEVVGDRSYRELGREKMGEISIQSK</sequence>
<feature type="binding site" evidence="2">
    <location>
        <position position="62"/>
    </location>
    <ligand>
        <name>substrate</name>
    </ligand>
</feature>
<dbReference type="InterPro" id="IPR013078">
    <property type="entry name" value="His_Pase_superF_clade-1"/>
</dbReference>
<comment type="caution">
    <text evidence="3">The sequence shown here is derived from an EMBL/GenBank/DDBJ whole genome shotgun (WGS) entry which is preliminary data.</text>
</comment>
<dbReference type="Pfam" id="PF00300">
    <property type="entry name" value="His_Phos_1"/>
    <property type="match status" value="1"/>
</dbReference>
<organism evidence="3 4">
    <name type="scientific">Streptococcus oralis subsp. oralis</name>
    <dbReference type="NCBI Taxonomy" id="1891914"/>
    <lineage>
        <taxon>Bacteria</taxon>
        <taxon>Bacillati</taxon>
        <taxon>Bacillota</taxon>
        <taxon>Bacilli</taxon>
        <taxon>Lactobacillales</taxon>
        <taxon>Streptococcaceae</taxon>
        <taxon>Streptococcus</taxon>
    </lineage>
</organism>
<dbReference type="CDD" id="cd07067">
    <property type="entry name" value="HP_PGM_like"/>
    <property type="match status" value="1"/>
</dbReference>
<dbReference type="SMART" id="SM00855">
    <property type="entry name" value="PGAM"/>
    <property type="match status" value="1"/>
</dbReference>
<evidence type="ECO:0000313" key="3">
    <source>
        <dbReference type="EMBL" id="KJQ62889.1"/>
    </source>
</evidence>
<gene>
    <name evidence="3" type="primary">gpmB_2</name>
    <name evidence="3" type="ORF">TZ87_01418</name>
</gene>
<dbReference type="Proteomes" id="UP000033657">
    <property type="component" value="Unassembled WGS sequence"/>
</dbReference>
<dbReference type="InterPro" id="IPR050275">
    <property type="entry name" value="PGM_Phosphatase"/>
</dbReference>
<feature type="active site" description="Tele-phosphohistidine intermediate" evidence="1">
    <location>
        <position position="11"/>
    </location>
</feature>
<dbReference type="OrthoDB" id="4131070at2"/>
<dbReference type="GO" id="GO:0016791">
    <property type="term" value="F:phosphatase activity"/>
    <property type="evidence" value="ECO:0007669"/>
    <property type="project" value="TreeGrafter"/>
</dbReference>
<name>A0A0F2CY73_STROR</name>